<dbReference type="Proteomes" id="UP000518266">
    <property type="component" value="Unassembled WGS sequence"/>
</dbReference>
<feature type="compositionally biased region" description="Acidic residues" evidence="1">
    <location>
        <begin position="85"/>
        <end position="94"/>
    </location>
</feature>
<evidence type="ECO:0000313" key="3">
    <source>
        <dbReference type="Proteomes" id="UP000518266"/>
    </source>
</evidence>
<accession>A0A7J5YKA0</accession>
<protein>
    <submittedName>
        <fullName evidence="2">Uncharacterized protein</fullName>
    </submittedName>
</protein>
<gene>
    <name evidence="2" type="ORF">F7725_019604</name>
</gene>
<proteinExistence type="predicted"/>
<dbReference type="EMBL" id="JAAKFY010000011">
    <property type="protein sequence ID" value="KAF3849885.1"/>
    <property type="molecule type" value="Genomic_DNA"/>
</dbReference>
<comment type="caution">
    <text evidence="2">The sequence shown here is derived from an EMBL/GenBank/DDBJ whole genome shotgun (WGS) entry which is preliminary data.</text>
</comment>
<dbReference type="InterPro" id="IPR027417">
    <property type="entry name" value="P-loop_NTPase"/>
</dbReference>
<evidence type="ECO:0000313" key="2">
    <source>
        <dbReference type="EMBL" id="KAF3849885.1"/>
    </source>
</evidence>
<dbReference type="AlphaFoldDB" id="A0A7J5YKA0"/>
<keyword evidence="3" id="KW-1185">Reference proteome</keyword>
<sequence>MPQQHGYVLSCLPFMSEECLKIHEQLELIKNLKLTPDFIINIKCADKDLARRLSGLKQHPETGQLYNRDQWMHEDVFSKKKENKDEEGEDEEDEKQAGSEVLPKDIIDNMVWTPENLDKNALHRINMYKDTMLRPLEVS</sequence>
<dbReference type="Gene3D" id="3.40.50.300">
    <property type="entry name" value="P-loop containing nucleotide triphosphate hydrolases"/>
    <property type="match status" value="1"/>
</dbReference>
<feature type="region of interest" description="Disordered" evidence="1">
    <location>
        <begin position="76"/>
        <end position="101"/>
    </location>
</feature>
<evidence type="ECO:0000256" key="1">
    <source>
        <dbReference type="SAM" id="MobiDB-lite"/>
    </source>
</evidence>
<organism evidence="2 3">
    <name type="scientific">Dissostichus mawsoni</name>
    <name type="common">Antarctic cod</name>
    <dbReference type="NCBI Taxonomy" id="36200"/>
    <lineage>
        <taxon>Eukaryota</taxon>
        <taxon>Metazoa</taxon>
        <taxon>Chordata</taxon>
        <taxon>Craniata</taxon>
        <taxon>Vertebrata</taxon>
        <taxon>Euteleostomi</taxon>
        <taxon>Actinopterygii</taxon>
        <taxon>Neopterygii</taxon>
        <taxon>Teleostei</taxon>
        <taxon>Neoteleostei</taxon>
        <taxon>Acanthomorphata</taxon>
        <taxon>Eupercaria</taxon>
        <taxon>Perciformes</taxon>
        <taxon>Notothenioidei</taxon>
        <taxon>Nototheniidae</taxon>
        <taxon>Dissostichus</taxon>
    </lineage>
</organism>
<reference evidence="2 3" key="1">
    <citation type="submission" date="2020-03" db="EMBL/GenBank/DDBJ databases">
        <title>Dissostichus mawsoni Genome sequencing and assembly.</title>
        <authorList>
            <person name="Park H."/>
        </authorList>
    </citation>
    <scope>NUCLEOTIDE SEQUENCE [LARGE SCALE GENOMIC DNA]</scope>
    <source>
        <strain evidence="2">DM0001</strain>
        <tissue evidence="2">Muscle</tissue>
    </source>
</reference>
<name>A0A7J5YKA0_DISMA</name>
<dbReference type="OrthoDB" id="439792at2759"/>